<dbReference type="PIRSF" id="PIRSF005739">
    <property type="entry name" value="O-mtase"/>
    <property type="match status" value="1"/>
</dbReference>
<comment type="caution">
    <text evidence="6">The sequence shown here is derived from an EMBL/GenBank/DDBJ whole genome shotgun (WGS) entry which is preliminary data.</text>
</comment>
<protein>
    <recommendedName>
        <fullName evidence="5">O-methyltransferase C-terminal domain-containing protein</fullName>
    </recommendedName>
</protein>
<dbReference type="EMBL" id="JACCJC010000014">
    <property type="protein sequence ID" value="KAF6237573.1"/>
    <property type="molecule type" value="Genomic_DNA"/>
</dbReference>
<evidence type="ECO:0000256" key="3">
    <source>
        <dbReference type="ARBA" id="ARBA00022691"/>
    </source>
</evidence>
<proteinExistence type="predicted"/>
<dbReference type="Proteomes" id="UP000578531">
    <property type="component" value="Unassembled WGS sequence"/>
</dbReference>
<keyword evidence="3" id="KW-0949">S-adenosyl-L-methionine</keyword>
<evidence type="ECO:0000313" key="7">
    <source>
        <dbReference type="Proteomes" id="UP000578531"/>
    </source>
</evidence>
<dbReference type="RefSeq" id="XP_037166897.1">
    <property type="nucleotide sequence ID" value="XM_037306387.1"/>
</dbReference>
<dbReference type="SUPFAM" id="SSF46785">
    <property type="entry name" value="Winged helix' DNA-binding domain"/>
    <property type="match status" value="1"/>
</dbReference>
<reference evidence="6 7" key="1">
    <citation type="journal article" date="2020" name="Genomics">
        <title>Complete, high-quality genomes from long-read metagenomic sequencing of two wolf lichen thalli reveals enigmatic genome architecture.</title>
        <authorList>
            <person name="McKenzie S.K."/>
            <person name="Walston R.F."/>
            <person name="Allen J.L."/>
        </authorList>
    </citation>
    <scope>NUCLEOTIDE SEQUENCE [LARGE SCALE GENOMIC DNA]</scope>
    <source>
        <strain evidence="6">WasteWater2</strain>
    </source>
</reference>
<keyword evidence="2" id="KW-0808">Transferase</keyword>
<dbReference type="InterPro" id="IPR029063">
    <property type="entry name" value="SAM-dependent_MTases_sf"/>
</dbReference>
<evidence type="ECO:0000313" key="6">
    <source>
        <dbReference type="EMBL" id="KAF6237573.1"/>
    </source>
</evidence>
<accession>A0A8H6L6S4</accession>
<organism evidence="6 7">
    <name type="scientific">Letharia columbiana</name>
    <dbReference type="NCBI Taxonomy" id="112416"/>
    <lineage>
        <taxon>Eukaryota</taxon>
        <taxon>Fungi</taxon>
        <taxon>Dikarya</taxon>
        <taxon>Ascomycota</taxon>
        <taxon>Pezizomycotina</taxon>
        <taxon>Lecanoromycetes</taxon>
        <taxon>OSLEUM clade</taxon>
        <taxon>Lecanoromycetidae</taxon>
        <taxon>Lecanorales</taxon>
        <taxon>Lecanorineae</taxon>
        <taxon>Parmeliaceae</taxon>
        <taxon>Letharia</taxon>
    </lineage>
</organism>
<evidence type="ECO:0000256" key="1">
    <source>
        <dbReference type="ARBA" id="ARBA00022603"/>
    </source>
</evidence>
<name>A0A8H6L6S4_9LECA</name>
<gene>
    <name evidence="6" type="ORF">HO173_004463</name>
</gene>
<dbReference type="PROSITE" id="PS51683">
    <property type="entry name" value="SAM_OMT_II"/>
    <property type="match status" value="1"/>
</dbReference>
<dbReference type="GO" id="GO:0032259">
    <property type="term" value="P:methylation"/>
    <property type="evidence" value="ECO:0007669"/>
    <property type="project" value="UniProtKB-KW"/>
</dbReference>
<evidence type="ECO:0000259" key="5">
    <source>
        <dbReference type="Pfam" id="PF00891"/>
    </source>
</evidence>
<dbReference type="Gene3D" id="3.40.50.150">
    <property type="entry name" value="Vaccinia Virus protein VP39"/>
    <property type="match status" value="1"/>
</dbReference>
<dbReference type="PANTHER" id="PTHR43712:SF17">
    <property type="entry name" value="O-METHYLTRANSFERASE"/>
    <property type="match status" value="1"/>
</dbReference>
<dbReference type="PANTHER" id="PTHR43712">
    <property type="entry name" value="PUTATIVE (AFU_ORTHOLOGUE AFUA_4G14580)-RELATED"/>
    <property type="match status" value="1"/>
</dbReference>
<sequence length="329" mass="36492">MNLFEKLVEDDGAAKSNSQLAAMTGADPVLLSRILKHLAAARVIEEVDADTFAPTGLSNALIEPKYRDAFPTVNDAAGPPLRQLHRYLASTGFKNPTNPTDGPFQYGHNTTLHTFEWMKEHPLIYQQFGNFMAGYTQGRPSWLDFFPAEDRIVKGLSEKEEAVLLVDVGGGMGQDLEEFRRRMPSVKAELVLQDQEEFVERAKAGLAEKGIRAMAYDFFTPQPIKGARAYYLHSVLHNWPDSKCKDILSNLKPALAKGYSKLLINEVVIPNKGAPAVSTGLDLLLMAVSSSGHRTEKNWQELLDWAGFRLVKVWAFEAGMEGLIEAEVA</sequence>
<dbReference type="SUPFAM" id="SSF53335">
    <property type="entry name" value="S-adenosyl-L-methionine-dependent methyltransferases"/>
    <property type="match status" value="1"/>
</dbReference>
<feature type="active site" description="Proton acceptor" evidence="4">
    <location>
        <position position="237"/>
    </location>
</feature>
<dbReference type="GeneID" id="59286128"/>
<evidence type="ECO:0000256" key="2">
    <source>
        <dbReference type="ARBA" id="ARBA00022679"/>
    </source>
</evidence>
<keyword evidence="7" id="KW-1185">Reference proteome</keyword>
<dbReference type="AlphaFoldDB" id="A0A8H6L6S4"/>
<keyword evidence="1" id="KW-0489">Methyltransferase</keyword>
<dbReference type="Gene3D" id="1.10.10.10">
    <property type="entry name" value="Winged helix-like DNA-binding domain superfamily/Winged helix DNA-binding domain"/>
    <property type="match status" value="1"/>
</dbReference>
<evidence type="ECO:0000256" key="4">
    <source>
        <dbReference type="PIRSR" id="PIRSR005739-1"/>
    </source>
</evidence>
<feature type="domain" description="O-methyltransferase C-terminal" evidence="5">
    <location>
        <begin position="163"/>
        <end position="309"/>
    </location>
</feature>
<dbReference type="GO" id="GO:0008171">
    <property type="term" value="F:O-methyltransferase activity"/>
    <property type="evidence" value="ECO:0007669"/>
    <property type="project" value="InterPro"/>
</dbReference>
<dbReference type="Pfam" id="PF00891">
    <property type="entry name" value="Methyltransf_2"/>
    <property type="match status" value="1"/>
</dbReference>
<dbReference type="InterPro" id="IPR001077">
    <property type="entry name" value="COMT_C"/>
</dbReference>
<dbReference type="OrthoDB" id="3340390at2759"/>
<dbReference type="InterPro" id="IPR036388">
    <property type="entry name" value="WH-like_DNA-bd_sf"/>
</dbReference>
<dbReference type="InterPro" id="IPR016461">
    <property type="entry name" value="COMT-like"/>
</dbReference>
<dbReference type="InterPro" id="IPR036390">
    <property type="entry name" value="WH_DNA-bd_sf"/>
</dbReference>